<name>B3QNV4_CHLP8</name>
<dbReference type="HOGENOM" id="CLU_062570_0_0_10"/>
<dbReference type="InterPro" id="IPR046653">
    <property type="entry name" value="DUF6765"/>
</dbReference>
<dbReference type="eggNOG" id="ENOG502Z8IF">
    <property type="taxonomic scope" value="Bacteria"/>
</dbReference>
<reference evidence="1" key="1">
    <citation type="submission" date="2008-06" db="EMBL/GenBank/DDBJ databases">
        <title>Complete sequence of Chlorobaculum parvum NCIB 8327.</title>
        <authorList>
            <consortium name="US DOE Joint Genome Institute"/>
            <person name="Lucas S."/>
            <person name="Copeland A."/>
            <person name="Lapidus A."/>
            <person name="Glavina del Rio T."/>
            <person name="Dalin E."/>
            <person name="Tice H."/>
            <person name="Bruce D."/>
            <person name="Goodwin L."/>
            <person name="Pitluck S."/>
            <person name="Schmutz J."/>
            <person name="Larimer F."/>
            <person name="Land M."/>
            <person name="Hauser L."/>
            <person name="Kyrpides N."/>
            <person name="Mikhailova N."/>
            <person name="Zhao F."/>
            <person name="Li T."/>
            <person name="Liu Z."/>
            <person name="Overmann J."/>
            <person name="Bryant D.A."/>
            <person name="Richardson P."/>
        </authorList>
    </citation>
    <scope>NUCLEOTIDE SEQUENCE [LARGE SCALE GENOMIC DNA]</scope>
    <source>
        <strain evidence="1">NCIB 8327</strain>
    </source>
</reference>
<gene>
    <name evidence="1" type="ordered locus">Cpar_1201</name>
</gene>
<dbReference type="EMBL" id="CP001099">
    <property type="protein sequence ID" value="ACF11607.1"/>
    <property type="molecule type" value="Genomic_DNA"/>
</dbReference>
<accession>B3QNV4</accession>
<organism evidence="1 2">
    <name type="scientific">Chlorobaculum parvum (strain DSM 263 / NCIMB 8327)</name>
    <name type="common">Chlorobium vibrioforme subsp. thiosulfatophilum</name>
    <dbReference type="NCBI Taxonomy" id="517417"/>
    <lineage>
        <taxon>Bacteria</taxon>
        <taxon>Pseudomonadati</taxon>
        <taxon>Chlorobiota</taxon>
        <taxon>Chlorobiia</taxon>
        <taxon>Chlorobiales</taxon>
        <taxon>Chlorobiaceae</taxon>
        <taxon>Chlorobaculum</taxon>
    </lineage>
</organism>
<dbReference type="Pfam" id="PF20551">
    <property type="entry name" value="DUF6765"/>
    <property type="match status" value="1"/>
</dbReference>
<evidence type="ECO:0000313" key="2">
    <source>
        <dbReference type="Proteomes" id="UP000008811"/>
    </source>
</evidence>
<dbReference type="KEGG" id="cpc:Cpar_1201"/>
<dbReference type="OrthoDB" id="569000at2"/>
<evidence type="ECO:0000313" key="1">
    <source>
        <dbReference type="EMBL" id="ACF11607.1"/>
    </source>
</evidence>
<sequence>MQLDMHYYGTYAMARAAGLKKEVCETIATAAQFVDDNAEKESVFFRDGARLDAEATAHHTMHLKNLSREDQRQIWVPFHFLPGNEGDSYTQRLVCKKDSEIAQEMIKYNVALLNQPFALPLLGIIAHVYADTFAHYGFSGVSSRHNKIVNNSIAFHVSLSPDIEKYITDKAKKFVNDYPKEGGLFHNIKSWLAEEVTGALGHGAVMTYPDRPFLVWNFVYENNTDGAHCPVRNNPETYVEFCVKIHEIFQRVAKEHPDFADKAAFIDFSKIESTVKEIINLQAPKEGRVDAWKKAARNGLLFGTGQETIPDYDENVWHNNRDNLKRTKDSRVTPGFPVYRFYQAAAVHRINILRHILPAKELIVA</sequence>
<proteinExistence type="predicted"/>
<keyword evidence="2" id="KW-1185">Reference proteome</keyword>
<dbReference type="Proteomes" id="UP000008811">
    <property type="component" value="Chromosome"/>
</dbReference>
<protein>
    <submittedName>
        <fullName evidence="1">Uncharacterized protein</fullName>
    </submittedName>
</protein>
<dbReference type="AlphaFoldDB" id="B3QNV4"/>
<dbReference type="RefSeq" id="WP_012502440.1">
    <property type="nucleotide sequence ID" value="NC_011027.1"/>
</dbReference>